<dbReference type="SUPFAM" id="SSF56112">
    <property type="entry name" value="Protein kinase-like (PK-like)"/>
    <property type="match status" value="1"/>
</dbReference>
<dbReference type="GO" id="GO:0005524">
    <property type="term" value="F:ATP binding"/>
    <property type="evidence" value="ECO:0007669"/>
    <property type="project" value="InterPro"/>
</dbReference>
<feature type="compositionally biased region" description="Acidic residues" evidence="5">
    <location>
        <begin position="514"/>
        <end position="524"/>
    </location>
</feature>
<evidence type="ECO:0000313" key="8">
    <source>
        <dbReference type="EMBL" id="KAF9066604.1"/>
    </source>
</evidence>
<keyword evidence="4" id="KW-0137">Centromere</keyword>
<dbReference type="InterPro" id="IPR011009">
    <property type="entry name" value="Kinase-like_dom_sf"/>
</dbReference>
<evidence type="ECO:0000313" key="9">
    <source>
        <dbReference type="Proteomes" id="UP000772434"/>
    </source>
</evidence>
<feature type="compositionally biased region" description="Pro residues" evidence="5">
    <location>
        <begin position="310"/>
        <end position="320"/>
    </location>
</feature>
<dbReference type="PROSITE" id="PS51489">
    <property type="entry name" value="BUB1_N"/>
    <property type="match status" value="1"/>
</dbReference>
<dbReference type="InterPro" id="IPR015661">
    <property type="entry name" value="Bub1/Mad3"/>
</dbReference>
<dbReference type="PROSITE" id="PS50011">
    <property type="entry name" value="PROTEIN_KINASE_DOM"/>
    <property type="match status" value="1"/>
</dbReference>
<dbReference type="Gene3D" id="1.10.510.10">
    <property type="entry name" value="Transferase(Phosphotransferase) domain 1"/>
    <property type="match status" value="1"/>
</dbReference>
<feature type="domain" description="BUB1 N-terminal" evidence="7">
    <location>
        <begin position="5"/>
        <end position="173"/>
    </location>
</feature>
<evidence type="ECO:0000256" key="1">
    <source>
        <dbReference type="ARBA" id="ARBA00004629"/>
    </source>
</evidence>
<dbReference type="Pfam" id="PF08171">
    <property type="entry name" value="Mad3_BUB1_II"/>
    <property type="match status" value="1"/>
</dbReference>
<feature type="compositionally biased region" description="Polar residues" evidence="5">
    <location>
        <begin position="158"/>
        <end position="180"/>
    </location>
</feature>
<evidence type="ECO:0000256" key="3">
    <source>
        <dbReference type="ARBA" id="ARBA00022838"/>
    </source>
</evidence>
<evidence type="ECO:0000256" key="2">
    <source>
        <dbReference type="ARBA" id="ARBA00022454"/>
    </source>
</evidence>
<dbReference type="InterPro" id="IPR008271">
    <property type="entry name" value="Ser/Thr_kinase_AS"/>
</dbReference>
<dbReference type="OrthoDB" id="248495at2759"/>
<dbReference type="AlphaFoldDB" id="A0A9P5U5E4"/>
<dbReference type="InterPro" id="IPR013212">
    <property type="entry name" value="Mad3/Bub1_I"/>
</dbReference>
<feature type="compositionally biased region" description="Polar residues" evidence="5">
    <location>
        <begin position="380"/>
        <end position="393"/>
    </location>
</feature>
<feature type="region of interest" description="Disordered" evidence="5">
    <location>
        <begin position="150"/>
        <end position="196"/>
    </location>
</feature>
<dbReference type="Gene3D" id="6.10.20.170">
    <property type="match status" value="1"/>
</dbReference>
<dbReference type="EMBL" id="JADNRY010000084">
    <property type="protein sequence ID" value="KAF9066604.1"/>
    <property type="molecule type" value="Genomic_DNA"/>
</dbReference>
<evidence type="ECO:0000256" key="4">
    <source>
        <dbReference type="ARBA" id="ARBA00023328"/>
    </source>
</evidence>
<dbReference type="GO" id="GO:0051754">
    <property type="term" value="P:meiotic sister chromatid cohesion, centromeric"/>
    <property type="evidence" value="ECO:0007669"/>
    <property type="project" value="TreeGrafter"/>
</dbReference>
<reference evidence="8" key="1">
    <citation type="submission" date="2020-11" db="EMBL/GenBank/DDBJ databases">
        <authorList>
            <consortium name="DOE Joint Genome Institute"/>
            <person name="Ahrendt S."/>
            <person name="Riley R."/>
            <person name="Andreopoulos W."/>
            <person name="Labutti K."/>
            <person name="Pangilinan J."/>
            <person name="Ruiz-Duenas F.J."/>
            <person name="Barrasa J.M."/>
            <person name="Sanchez-Garcia M."/>
            <person name="Camarero S."/>
            <person name="Miyauchi S."/>
            <person name="Serrano A."/>
            <person name="Linde D."/>
            <person name="Babiker R."/>
            <person name="Drula E."/>
            <person name="Ayuso-Fernandez I."/>
            <person name="Pacheco R."/>
            <person name="Padilla G."/>
            <person name="Ferreira P."/>
            <person name="Barriuso J."/>
            <person name="Kellner H."/>
            <person name="Castanera R."/>
            <person name="Alfaro M."/>
            <person name="Ramirez L."/>
            <person name="Pisabarro A.G."/>
            <person name="Kuo A."/>
            <person name="Tritt A."/>
            <person name="Lipzen A."/>
            <person name="He G."/>
            <person name="Yan M."/>
            <person name="Ng V."/>
            <person name="Cullen D."/>
            <person name="Martin F."/>
            <person name="Rosso M.-N."/>
            <person name="Henrissat B."/>
            <person name="Hibbett D."/>
            <person name="Martinez A.T."/>
            <person name="Grigoriev I.V."/>
        </authorList>
    </citation>
    <scope>NUCLEOTIDE SEQUENCE</scope>
    <source>
        <strain evidence="8">AH 40177</strain>
    </source>
</reference>
<keyword evidence="3" id="KW-0995">Kinetochore</keyword>
<dbReference type="Pfam" id="PF00069">
    <property type="entry name" value="Pkinase"/>
    <property type="match status" value="1"/>
</dbReference>
<dbReference type="GO" id="GO:0032991">
    <property type="term" value="C:protein-containing complex"/>
    <property type="evidence" value="ECO:0007669"/>
    <property type="project" value="UniProtKB-ARBA"/>
</dbReference>
<proteinExistence type="predicted"/>
<dbReference type="PANTHER" id="PTHR14030">
    <property type="entry name" value="MITOTIC CHECKPOINT SERINE/THREONINE-PROTEIN KINASE BUB1"/>
    <property type="match status" value="1"/>
</dbReference>
<dbReference type="GO" id="GO:0007094">
    <property type="term" value="P:mitotic spindle assembly checkpoint signaling"/>
    <property type="evidence" value="ECO:0007669"/>
    <property type="project" value="InterPro"/>
</dbReference>
<dbReference type="GO" id="GO:0005634">
    <property type="term" value="C:nucleus"/>
    <property type="evidence" value="ECO:0007669"/>
    <property type="project" value="TreeGrafter"/>
</dbReference>
<evidence type="ECO:0000259" key="6">
    <source>
        <dbReference type="PROSITE" id="PS50011"/>
    </source>
</evidence>
<evidence type="ECO:0000259" key="7">
    <source>
        <dbReference type="PROSITE" id="PS51489"/>
    </source>
</evidence>
<feature type="region of interest" description="Disordered" evidence="5">
    <location>
        <begin position="420"/>
        <end position="447"/>
    </location>
</feature>
<keyword evidence="2" id="KW-0158">Chromosome</keyword>
<dbReference type="GO" id="GO:0004672">
    <property type="term" value="F:protein kinase activity"/>
    <property type="evidence" value="ECO:0007669"/>
    <property type="project" value="InterPro"/>
</dbReference>
<evidence type="ECO:0000256" key="5">
    <source>
        <dbReference type="SAM" id="MobiDB-lite"/>
    </source>
</evidence>
<dbReference type="GO" id="GO:0000776">
    <property type="term" value="C:kinetochore"/>
    <property type="evidence" value="ECO:0007669"/>
    <property type="project" value="UniProtKB-KW"/>
</dbReference>
<feature type="compositionally biased region" description="Basic and acidic residues" evidence="5">
    <location>
        <begin position="433"/>
        <end position="445"/>
    </location>
</feature>
<feature type="region of interest" description="Disordered" evidence="5">
    <location>
        <begin position="734"/>
        <end position="753"/>
    </location>
</feature>
<dbReference type="Pfam" id="PF08311">
    <property type="entry name" value="Mad3_BUB1_I"/>
    <property type="match status" value="1"/>
</dbReference>
<feature type="domain" description="Protein kinase" evidence="6">
    <location>
        <begin position="761"/>
        <end position="1074"/>
    </location>
</feature>
<organism evidence="8 9">
    <name type="scientific">Rhodocollybia butyracea</name>
    <dbReference type="NCBI Taxonomy" id="206335"/>
    <lineage>
        <taxon>Eukaryota</taxon>
        <taxon>Fungi</taxon>
        <taxon>Dikarya</taxon>
        <taxon>Basidiomycota</taxon>
        <taxon>Agaricomycotina</taxon>
        <taxon>Agaricomycetes</taxon>
        <taxon>Agaricomycetidae</taxon>
        <taxon>Agaricales</taxon>
        <taxon>Marasmiineae</taxon>
        <taxon>Omphalotaceae</taxon>
        <taxon>Rhodocollybia</taxon>
    </lineage>
</organism>
<gene>
    <name evidence="8" type="ORF">BDP27DRAFT_1268368</name>
</gene>
<comment type="subcellular location">
    <subcellularLocation>
        <location evidence="1">Chromosome</location>
        <location evidence="1">Centromere</location>
        <location evidence="1">Kinetochore</location>
    </subcellularLocation>
</comment>
<dbReference type="PANTHER" id="PTHR14030:SF4">
    <property type="entry name" value="BUB1 KINASE, ISOFORM A-RELATED"/>
    <property type="match status" value="1"/>
</dbReference>
<comment type="caution">
    <text evidence="8">The sequence shown here is derived from an EMBL/GenBank/DDBJ whole genome shotgun (WGS) entry which is preliminary data.</text>
</comment>
<feature type="region of interest" description="Disordered" evidence="5">
    <location>
        <begin position="510"/>
        <end position="541"/>
    </location>
</feature>
<dbReference type="PROSITE" id="PS00108">
    <property type="entry name" value="PROTEIN_KINASE_ST"/>
    <property type="match status" value="1"/>
</dbReference>
<dbReference type="Proteomes" id="UP000772434">
    <property type="component" value="Unassembled WGS sequence"/>
</dbReference>
<name>A0A9P5U5E4_9AGAR</name>
<sequence>MADDLKNQRQKYQQRIANIELEEDPLAVYVEFVHWTRDNFDDNDPNSRLSQLLDEATRKFKNDESYKTDLRYLKLWTLYANRLSQRSAIGIYSQLWKKGFGVSYSLLYEEYALVLEAVGRVDDADQIFRAGIKRQARPMERLKARYADFRQRNKEKSSAPQGSSKPHVTAASSPRQSTAASRYATMLAPPPPGKRPEKLRFDMSLLYTEKTGEFCIEEARTRSMGLLRKEWPVLPVQSLVPSVRYSSAPLDDSGDLTVRFVKRKSMMGGEPTVTINTREALEDVFGMYNSPDRTIRMGSKHAPVRKVEPVPMPRLTPSPPTAFQSGTSNSAAFRPFVDENPGPQRKENKPAFTPFVDPENKPLSLTSSSRPVFGVKDVSAPTSNQNVKGSQKTSKGENAFSQKVFISENKTPLVPFRDAVTEDHGRPRPKAALTHERAKSDHDVAKSSMSPVAFKPFVDPNTKTPFKVFSRPSEVARMFAADQPSAEDPIPTFTPLNDIDFDEEDHRLISSDEPKDDQDFDSEDSSSYQEPIDPDQYPEIDENDYSDDFIDEEVQGEFDAPLQDEQEELLDGQELDYHNVPFGGRFGQFNVMTPITERTFEFTSHSNFNTPSNLLRHVPELDDDTDPQELEAAQLVPDGADDLEDDEEEGAVQPLRLHSLDGSAPVSALAQSTSKLSLVDTLNLSSNFKPSNPCNPFDPPILRSVLSRLNPDSQCYNLADTDYNGLDDLQKFAKRKRKTSDSSNPGGADGVHPLTLNGQKFVVSQKLGEGGFGAVFKAKDLGAHVDSSSDFEEDDEDEEESSMVALKVVKPRNFWEYHVLRRLHSALPPGTRRSIVFPHALYAYRDESYLVLDYCPQGTLLDIVNTADSAGVSQQGACLDELLVMFFTVELLRLLETMHNIGFIHGDLKIDNCLLRLEDVPGGASAWSSAYQPSGDGGWIHKGLKVIDFGRTIDTRLFPVNQQFIADWATDERDCMEIQQGKPWTFQTDYFGLASIVYCMFYGKYIQASSFSSSTSADDRTRLKFATPLKRYWQTELWGRLFDALLNPTSVRPDGRMPIPDELGSIRVEMEAWLQANCNRTTGTLKGLLKKVEMACLR</sequence>
<dbReference type="SMART" id="SM00220">
    <property type="entry name" value="S_TKc"/>
    <property type="match status" value="1"/>
</dbReference>
<dbReference type="Gene3D" id="1.25.40.430">
    <property type="match status" value="1"/>
</dbReference>
<dbReference type="SMART" id="SM00777">
    <property type="entry name" value="Mad3_BUB1_I"/>
    <property type="match status" value="1"/>
</dbReference>
<dbReference type="InterPro" id="IPR012572">
    <property type="entry name" value="Mad3/Bub1_II"/>
</dbReference>
<dbReference type="InterPro" id="IPR000719">
    <property type="entry name" value="Prot_kinase_dom"/>
</dbReference>
<feature type="region of interest" description="Disordered" evidence="5">
    <location>
        <begin position="309"/>
        <end position="398"/>
    </location>
</feature>
<feature type="compositionally biased region" description="Acidic residues" evidence="5">
    <location>
        <begin position="532"/>
        <end position="541"/>
    </location>
</feature>
<protein>
    <submittedName>
        <fullName evidence="8">Uncharacterized protein</fullName>
    </submittedName>
</protein>
<feature type="compositionally biased region" description="Polar residues" evidence="5">
    <location>
        <begin position="321"/>
        <end position="331"/>
    </location>
</feature>
<accession>A0A9P5U5E4</accession>
<keyword evidence="9" id="KW-1185">Reference proteome</keyword>